<organism evidence="1 2">
    <name type="scientific">Elysia crispata</name>
    <name type="common">lettuce slug</name>
    <dbReference type="NCBI Taxonomy" id="231223"/>
    <lineage>
        <taxon>Eukaryota</taxon>
        <taxon>Metazoa</taxon>
        <taxon>Spiralia</taxon>
        <taxon>Lophotrochozoa</taxon>
        <taxon>Mollusca</taxon>
        <taxon>Gastropoda</taxon>
        <taxon>Heterobranchia</taxon>
        <taxon>Euthyneura</taxon>
        <taxon>Panpulmonata</taxon>
        <taxon>Sacoglossa</taxon>
        <taxon>Placobranchoidea</taxon>
        <taxon>Plakobranchidae</taxon>
        <taxon>Elysia</taxon>
    </lineage>
</organism>
<accession>A0AAE0YFG6</accession>
<reference evidence="1" key="1">
    <citation type="journal article" date="2023" name="G3 (Bethesda)">
        <title>A reference genome for the long-term kleptoplast-retaining sea slug Elysia crispata morphotype clarki.</title>
        <authorList>
            <person name="Eastman K.E."/>
            <person name="Pendleton A.L."/>
            <person name="Shaikh M.A."/>
            <person name="Suttiyut T."/>
            <person name="Ogas R."/>
            <person name="Tomko P."/>
            <person name="Gavelis G."/>
            <person name="Widhalm J.R."/>
            <person name="Wisecaver J.H."/>
        </authorList>
    </citation>
    <scope>NUCLEOTIDE SEQUENCE</scope>
    <source>
        <strain evidence="1">ECLA1</strain>
    </source>
</reference>
<proteinExistence type="predicted"/>
<keyword evidence="2" id="KW-1185">Reference proteome</keyword>
<gene>
    <name evidence="1" type="ORF">RRG08_028237</name>
</gene>
<sequence>MSKITLREGWHYSKADLAGVNTYTTQNGENFLWILCGLELTLPQQLQISVQQNVVQWSVDPFVMPSRVEVLPDGSLEKAPRVGAWGAELVLRQVIYDKHSPECSASSPLQSWLV</sequence>
<evidence type="ECO:0000313" key="2">
    <source>
        <dbReference type="Proteomes" id="UP001283361"/>
    </source>
</evidence>
<dbReference type="EMBL" id="JAWDGP010006364">
    <property type="protein sequence ID" value="KAK3742325.1"/>
    <property type="molecule type" value="Genomic_DNA"/>
</dbReference>
<name>A0AAE0YFG6_9GAST</name>
<comment type="caution">
    <text evidence="1">The sequence shown here is derived from an EMBL/GenBank/DDBJ whole genome shotgun (WGS) entry which is preliminary data.</text>
</comment>
<dbReference type="Proteomes" id="UP001283361">
    <property type="component" value="Unassembled WGS sequence"/>
</dbReference>
<evidence type="ECO:0000313" key="1">
    <source>
        <dbReference type="EMBL" id="KAK3742325.1"/>
    </source>
</evidence>
<dbReference type="AlphaFoldDB" id="A0AAE0YFG6"/>
<protein>
    <submittedName>
        <fullName evidence="1">Uncharacterized protein</fullName>
    </submittedName>
</protein>